<dbReference type="OrthoDB" id="7195851at2"/>
<organism evidence="2 3">
    <name type="scientific">Croceibacterium soli</name>
    <dbReference type="NCBI Taxonomy" id="1739690"/>
    <lineage>
        <taxon>Bacteria</taxon>
        <taxon>Pseudomonadati</taxon>
        <taxon>Pseudomonadota</taxon>
        <taxon>Alphaproteobacteria</taxon>
        <taxon>Sphingomonadales</taxon>
        <taxon>Erythrobacteraceae</taxon>
        <taxon>Croceibacterium</taxon>
    </lineage>
</organism>
<name>A0A6I4UX38_9SPHN</name>
<proteinExistence type="predicted"/>
<gene>
    <name evidence="2" type="ORF">GRI75_12565</name>
</gene>
<dbReference type="Gene3D" id="2.40.128.130">
    <property type="entry name" value="Autotransporter beta-domain"/>
    <property type="match status" value="1"/>
</dbReference>
<protein>
    <submittedName>
        <fullName evidence="2">Autotransporter domain-containing protein</fullName>
    </submittedName>
</protein>
<feature type="domain" description="Autotransporter" evidence="1">
    <location>
        <begin position="1172"/>
        <end position="1442"/>
    </location>
</feature>
<evidence type="ECO:0000313" key="3">
    <source>
        <dbReference type="Proteomes" id="UP000469159"/>
    </source>
</evidence>
<dbReference type="Gene3D" id="2.160.20.20">
    <property type="match status" value="1"/>
</dbReference>
<dbReference type="EMBL" id="WTYK01000008">
    <property type="protein sequence ID" value="MXP42474.1"/>
    <property type="molecule type" value="Genomic_DNA"/>
</dbReference>
<sequence length="1442" mass="143746">MSLSAKSRLLATSAVAGLCVWQTHLPAAAQDAFGIHVDTPEGQVIVIENGEIVEGDRIGVYAEQGALDLTVETGARVRGNGFYDGFGAPPEAGVTIATAGSSVDNSGSISGAGAGITTAYVYDSAADMLVGQAIGTVVVNNGTIAGDSNDGVRLIGGGSVTNSGTILGANWDFADGISMYAYADQAKEDYSALVTNEAGGEIAGQRFGVILSGGGDVVNDGDITGVAGGVLVQGTALDSEERSGLTASVVNSGTISGTGSFGGTYTGGQGVAFGSDMAAATLVNSGTITSAFAEAVSQGSLADLTITNEQSGVIEGGTSGIYGGSSGTMSIINAGTIRGNGSYDGFGAPPDAGITIATAGSSVDNSGTISGAGAGITTAYVYDSATDTLVGQAIGTVVVNSGTIAGDSNDGVRLIGGGSVTNSGTILGANWDFADGISMYAYADQAKEDYSALVTNEAGGEIAGQRFGVILSGGGDVVNDGDITGVAGGVLVQGTALDSEERSGLTASVVNSGTISGTGSLASGVAFGSDMAAATLVNSGTINGAAAGIEAYFSGAFSLANTGTVTGESIGVDSGALGAVTLNNSGSITGESGPAVVSASQTTLINSGSLHGAGGVAVQLAEYDDSVTLRTGSSVVGTIDAGDGTDILILEGDVLGLTSTQVIGSAENFETLRVATGYWTTASYVGDFEQVAILEGASLQVNEVTVDAQVTSPILTSDVLNDGTLVLNFDHVEIDELAISGSGGVTLIGEAVYEVTGNSLTYTGDTVIANGGVILSGSLDSDVVTQGDGFFTLGLGGTAGTYVGSIVNNGVFNFDRSDNYEFLGDFSGSGTLNKFGAGTLTFSGLYDFGGTTTINAGAIAFAGQLAEDTQLDLSEGGTFDLSQIESGEQTIAELSGTGGTLLLGDTDLTVQQTADSVFAGAVTGTGTLLKDGSGDLKLNGDGTGFTGTGQVDGGTLSVNGDFSNANFLVNDGGTLGGAGTLGSTTVSGGTLAPGNSIDTITFVGDLTLTAASVYEVEVDPAGNSDRTNVTGTATLGNATVNVLAESGLYGPATDYTILTAENGISGQFGEVQTNLAYLVPLLSYTVDTVSLRLSRNDIDFSTYAATPNQATVGALIEGLEFGTPLYDATLVLARDQVATNFETLTGGVYPTYGASLVETAYMLRRQAAPQPQAAVGAFVWGTGLAGELSASGSDGVTGFKTDNAGAAGGLGYAADGFDFTVGLGKLWQDPDRSQISDSDVKFALAQASYASTMGLSARAGVQFGWIDGAASRNTRLGTISATVSSAFEGEYTSYYGEIGYALPMGVASIEPFAGLNHVSLDMDRFTEVGGATALTVDGLDRDVTFADLGLRLAANPVGGVAPYLSGAYRRAWGDRMSEATIAFTGNSAGGTITGLPIARSAAELEAGVRYSGGVVDLELGYTGSFSKTFDSNSVKVSASIHF</sequence>
<evidence type="ECO:0000313" key="2">
    <source>
        <dbReference type="EMBL" id="MXP42474.1"/>
    </source>
</evidence>
<dbReference type="InterPro" id="IPR005546">
    <property type="entry name" value="Autotransporte_beta"/>
</dbReference>
<reference evidence="2 3" key="1">
    <citation type="submission" date="2019-12" db="EMBL/GenBank/DDBJ databases">
        <title>Genomic-based taxomic classification of the family Erythrobacteraceae.</title>
        <authorList>
            <person name="Xu L."/>
        </authorList>
    </citation>
    <scope>NUCLEOTIDE SEQUENCE [LARGE SCALE GENOMIC DNA]</scope>
    <source>
        <strain evidence="2 3">MCCC 1K02066</strain>
    </source>
</reference>
<keyword evidence="3" id="KW-1185">Reference proteome</keyword>
<dbReference type="RefSeq" id="WP_160747334.1">
    <property type="nucleotide sequence ID" value="NZ_WTYK01000008.1"/>
</dbReference>
<dbReference type="InterPro" id="IPR036709">
    <property type="entry name" value="Autotransporte_beta_dom_sf"/>
</dbReference>
<dbReference type="InterPro" id="IPR011050">
    <property type="entry name" value="Pectin_lyase_fold/virulence"/>
</dbReference>
<dbReference type="Proteomes" id="UP000469159">
    <property type="component" value="Unassembled WGS sequence"/>
</dbReference>
<dbReference type="InterPro" id="IPR012332">
    <property type="entry name" value="Autotransporter_pectin_lyase_C"/>
</dbReference>
<dbReference type="PROSITE" id="PS51208">
    <property type="entry name" value="AUTOTRANSPORTER"/>
    <property type="match status" value="1"/>
</dbReference>
<dbReference type="SMART" id="SM00869">
    <property type="entry name" value="Autotransporter"/>
    <property type="match status" value="1"/>
</dbReference>
<dbReference type="SUPFAM" id="SSF51126">
    <property type="entry name" value="Pectin lyase-like"/>
    <property type="match status" value="2"/>
</dbReference>
<comment type="caution">
    <text evidence="2">The sequence shown here is derived from an EMBL/GenBank/DDBJ whole genome shotgun (WGS) entry which is preliminary data.</text>
</comment>
<dbReference type="Pfam" id="PF03797">
    <property type="entry name" value="Autotransporter"/>
    <property type="match status" value="1"/>
</dbReference>
<accession>A0A6I4UX38</accession>
<dbReference type="SUPFAM" id="SSF103515">
    <property type="entry name" value="Autotransporter"/>
    <property type="match status" value="1"/>
</dbReference>
<evidence type="ECO:0000259" key="1">
    <source>
        <dbReference type="PROSITE" id="PS51208"/>
    </source>
</evidence>